<evidence type="ECO:0000259" key="3">
    <source>
        <dbReference type="Pfam" id="PF06165"/>
    </source>
</evidence>
<dbReference type="Gene3D" id="2.60.420.10">
    <property type="entry name" value="Maltose phosphorylase, domain 3"/>
    <property type="match status" value="1"/>
</dbReference>
<dbReference type="RefSeq" id="WP_319832087.1">
    <property type="nucleotide sequence ID" value="NZ_CP138858.1"/>
</dbReference>
<sequence length="759" mass="84629">MDPICDSTNGYFDSTASEYVITDLKTPRDWYNYAWNDSIVGLFSQCGRGESIIQDERGQRFHVASNRMVYLRDQESGEFWNLNALPVHSSEGAQCRHGMGYSEIESETHGVSSVLRWFIPDEAPCECWQVTLTNQGSTSRTLDLFAYMGTSFDGVLRPQSYYDGHGAFHPDLDAVSLSKLHAFREAKEVRIFLTMDRTVTGYDVAERGFLGSGTELFPDAVARGQCGGTGSEMEKSCCALQTAVLLAPGETVTVCLLAGGVVDLDEVAALRERFLSPEKMTQAWQTSRDKILALVGDGRIETPDTALNAFFNPWLKRQLSLGTRWARVRHNGFRDQIQDIGSLALFAPDEAFRQLKRVLSFQYPNGYAPRTWLDGKILDKDFSDNHVWIAAAVHALVMEKGTSDILETMIPYNDGSEGSLYEHVQRSIAFYDNDRGPHGLLKIRSGDWNDCLDRIGPQGKGESVWLSMAWVSACSKFADLARLSGRVSDAVQAEAWAEDMREIVDRSAWDGEWYLRAYHDDGETIGSARNDKARMFLLPQVWSVYAGAARGERGAQAMDSADRYLNSKLGTRTMLDPYDGWDDRIGLATGKTPGTHENGGVYLHACTFKLAADSLLKRHENVAFALKTILPFTDHSERKPCEPYVLCNSYFAIDGSYRYGSAGQSWGTGAAGWFYYAFTHFVFGIRPQWDGLLVDPCLPPEWKQAAFHRHFRGTDYEFSFEQRKPCGSVRQILVNGAAIEGTVIVPDGSAQVVVDVILG</sequence>
<dbReference type="InterPro" id="IPR037018">
    <property type="entry name" value="GH65_N"/>
</dbReference>
<dbReference type="Gene3D" id="1.50.10.10">
    <property type="match status" value="1"/>
</dbReference>
<dbReference type="Gene3D" id="2.70.98.40">
    <property type="entry name" value="Glycoside hydrolase, family 65, N-terminal domain"/>
    <property type="match status" value="1"/>
</dbReference>
<organism evidence="5 6">
    <name type="scientific">Coraliomargarita algicola</name>
    <dbReference type="NCBI Taxonomy" id="3092156"/>
    <lineage>
        <taxon>Bacteria</taxon>
        <taxon>Pseudomonadati</taxon>
        <taxon>Verrucomicrobiota</taxon>
        <taxon>Opitutia</taxon>
        <taxon>Puniceicoccales</taxon>
        <taxon>Coraliomargaritaceae</taxon>
        <taxon>Coraliomargarita</taxon>
    </lineage>
</organism>
<proteinExistence type="predicted"/>
<dbReference type="Pfam" id="PF17167">
    <property type="entry name" value="Glyco_hydro_94"/>
    <property type="match status" value="1"/>
</dbReference>
<name>A0ABZ0RQJ1_9BACT</name>
<evidence type="ECO:0000256" key="2">
    <source>
        <dbReference type="ARBA" id="ARBA00022679"/>
    </source>
</evidence>
<keyword evidence="1" id="KW-0328">Glycosyltransferase</keyword>
<dbReference type="PANTHER" id="PTHR37469:SF2">
    <property type="entry name" value="CELLOBIONIC ACID PHOSPHORYLASE"/>
    <property type="match status" value="1"/>
</dbReference>
<dbReference type="SUPFAM" id="SSF74650">
    <property type="entry name" value="Galactose mutarotase-like"/>
    <property type="match status" value="1"/>
</dbReference>
<evidence type="ECO:0000313" key="5">
    <source>
        <dbReference type="EMBL" id="WPJ95194.1"/>
    </source>
</evidence>
<gene>
    <name evidence="5" type="ORF">SH580_17365</name>
</gene>
<dbReference type="SUPFAM" id="SSF48208">
    <property type="entry name" value="Six-hairpin glycosidases"/>
    <property type="match status" value="1"/>
</dbReference>
<dbReference type="InterPro" id="IPR010383">
    <property type="entry name" value="Glyco_hydrolase_94_b-supersand"/>
</dbReference>
<keyword evidence="6" id="KW-1185">Reference proteome</keyword>
<keyword evidence="2" id="KW-0808">Transferase</keyword>
<dbReference type="EMBL" id="CP138858">
    <property type="protein sequence ID" value="WPJ95194.1"/>
    <property type="molecule type" value="Genomic_DNA"/>
</dbReference>
<accession>A0ABZ0RQJ1</accession>
<reference evidence="5 6" key="1">
    <citation type="submission" date="2023-11" db="EMBL/GenBank/DDBJ databases">
        <title>Coraliomargarita sp. nov., isolated from marine algae.</title>
        <authorList>
            <person name="Lee J.K."/>
            <person name="Baek J.H."/>
            <person name="Kim J.M."/>
            <person name="Choi D.G."/>
            <person name="Jeon C.O."/>
        </authorList>
    </citation>
    <scope>NUCLEOTIDE SEQUENCE [LARGE SCALE GENOMIC DNA]</scope>
    <source>
        <strain evidence="5 6">J2-16</strain>
    </source>
</reference>
<dbReference type="InterPro" id="IPR033432">
    <property type="entry name" value="GH94_catalytic"/>
</dbReference>
<dbReference type="InterPro" id="IPR011013">
    <property type="entry name" value="Gal_mutarotase_sf_dom"/>
</dbReference>
<dbReference type="InterPro" id="IPR052047">
    <property type="entry name" value="GH94_Enzymes"/>
</dbReference>
<evidence type="ECO:0000313" key="6">
    <source>
        <dbReference type="Proteomes" id="UP001324993"/>
    </source>
</evidence>
<dbReference type="PANTHER" id="PTHR37469">
    <property type="entry name" value="CELLOBIONIC ACID PHOSPHORYLASE-RELATED"/>
    <property type="match status" value="1"/>
</dbReference>
<feature type="domain" description="Glycosyl hydrolase 94 supersandwich" evidence="3">
    <location>
        <begin position="18"/>
        <end position="276"/>
    </location>
</feature>
<dbReference type="Pfam" id="PF06165">
    <property type="entry name" value="GH94_b-supersand"/>
    <property type="match status" value="1"/>
</dbReference>
<evidence type="ECO:0000259" key="4">
    <source>
        <dbReference type="Pfam" id="PF17167"/>
    </source>
</evidence>
<dbReference type="Proteomes" id="UP001324993">
    <property type="component" value="Chromosome"/>
</dbReference>
<protein>
    <submittedName>
        <fullName evidence="5">Uncharacterized protein</fullName>
    </submittedName>
</protein>
<feature type="domain" description="Glycosyl hydrolase 94 catalytic" evidence="4">
    <location>
        <begin position="299"/>
        <end position="684"/>
    </location>
</feature>
<dbReference type="InterPro" id="IPR008928">
    <property type="entry name" value="6-hairpin_glycosidase_sf"/>
</dbReference>
<dbReference type="InterPro" id="IPR012341">
    <property type="entry name" value="6hp_glycosidase-like_sf"/>
</dbReference>
<evidence type="ECO:0000256" key="1">
    <source>
        <dbReference type="ARBA" id="ARBA00022676"/>
    </source>
</evidence>